<evidence type="ECO:0000259" key="5">
    <source>
        <dbReference type="SMART" id="SM00418"/>
    </source>
</evidence>
<evidence type="ECO:0000256" key="3">
    <source>
        <dbReference type="ARBA" id="ARBA00023163"/>
    </source>
</evidence>
<dbReference type="InterPro" id="IPR001845">
    <property type="entry name" value="HTH_ArsR_DNA-bd_dom"/>
</dbReference>
<evidence type="ECO:0000313" key="6">
    <source>
        <dbReference type="EMBL" id="GGQ17945.1"/>
    </source>
</evidence>
<gene>
    <name evidence="6" type="ORF">GCM10010249_40620</name>
</gene>
<keyword evidence="2" id="KW-0238">DNA-binding</keyword>
<evidence type="ECO:0000256" key="2">
    <source>
        <dbReference type="ARBA" id="ARBA00023125"/>
    </source>
</evidence>
<keyword evidence="1" id="KW-0805">Transcription regulation</keyword>
<keyword evidence="7" id="KW-1185">Reference proteome</keyword>
<reference evidence="6" key="1">
    <citation type="journal article" date="2014" name="Int. J. Syst. Evol. Microbiol.">
        <title>Complete genome sequence of Corynebacterium casei LMG S-19264T (=DSM 44701T), isolated from a smear-ripened cheese.</title>
        <authorList>
            <consortium name="US DOE Joint Genome Institute (JGI-PGF)"/>
            <person name="Walter F."/>
            <person name="Albersmeier A."/>
            <person name="Kalinowski J."/>
            <person name="Ruckert C."/>
        </authorList>
    </citation>
    <scope>NUCLEOTIDE SEQUENCE</scope>
    <source>
        <strain evidence="6">JCM 4335</strain>
    </source>
</reference>
<dbReference type="InterPro" id="IPR036390">
    <property type="entry name" value="WH_DNA-bd_sf"/>
</dbReference>
<keyword evidence="3" id="KW-0804">Transcription</keyword>
<feature type="domain" description="HTH arsR-type" evidence="5">
    <location>
        <begin position="224"/>
        <end position="300"/>
    </location>
</feature>
<dbReference type="InterPro" id="IPR051011">
    <property type="entry name" value="Metal_resp_trans_reg"/>
</dbReference>
<protein>
    <recommendedName>
        <fullName evidence="5">HTH arsR-type domain-containing protein</fullName>
    </recommendedName>
</protein>
<organism evidence="6 7">
    <name type="scientific">Streptomyces roseolilacinus</name>
    <dbReference type="NCBI Taxonomy" id="66904"/>
    <lineage>
        <taxon>Bacteria</taxon>
        <taxon>Bacillati</taxon>
        <taxon>Actinomycetota</taxon>
        <taxon>Actinomycetes</taxon>
        <taxon>Kitasatosporales</taxon>
        <taxon>Streptomycetaceae</taxon>
        <taxon>Streptomyces</taxon>
    </lineage>
</organism>
<dbReference type="PANTHER" id="PTHR43132:SF8">
    <property type="entry name" value="HTH-TYPE TRANSCRIPTIONAL REGULATOR KMTR"/>
    <property type="match status" value="1"/>
</dbReference>
<evidence type="ECO:0000256" key="4">
    <source>
        <dbReference type="SAM" id="MobiDB-lite"/>
    </source>
</evidence>
<dbReference type="PANTHER" id="PTHR43132">
    <property type="entry name" value="ARSENICAL RESISTANCE OPERON REPRESSOR ARSR-RELATED"/>
    <property type="match status" value="1"/>
</dbReference>
<sequence length="331" mass="34136">MQRIRFTASDLARTRLVGTLGPLAEGVLALGALTTSGHAEYACWRTEAHRRLLRHAAAWPPPGRPLHAAGAPDGLLFLLEGGPGRPPAPGPPPGLSRADATRLALDVWRAAVAPYWDGIREGLEAECEARGRIALAGGVERLLATLHPRIAWNGPVLEVADGPDRDIHLDGRGLLLCPSVFLPGRVGRVVEREPGTGMAALVFAAPAAGARAADLWGRPGDRVQALSALVGQTRAAALRALTAACTTSELAARLGISVAGASQHTAVLRHSGLITTRRVRNNVLHTVTPLGMALLGGRLRDGAASVSPAGPPATYGTAAARTAAGPGRLAG</sequence>
<evidence type="ECO:0000313" key="7">
    <source>
        <dbReference type="Proteomes" id="UP000654123"/>
    </source>
</evidence>
<dbReference type="InterPro" id="IPR011991">
    <property type="entry name" value="ArsR-like_HTH"/>
</dbReference>
<dbReference type="SMART" id="SM00418">
    <property type="entry name" value="HTH_ARSR"/>
    <property type="match status" value="1"/>
</dbReference>
<reference evidence="6" key="2">
    <citation type="submission" date="2020-09" db="EMBL/GenBank/DDBJ databases">
        <authorList>
            <person name="Sun Q."/>
            <person name="Ohkuma M."/>
        </authorList>
    </citation>
    <scope>NUCLEOTIDE SEQUENCE</scope>
    <source>
        <strain evidence="6">JCM 4335</strain>
    </source>
</reference>
<evidence type="ECO:0000256" key="1">
    <source>
        <dbReference type="ARBA" id="ARBA00023015"/>
    </source>
</evidence>
<dbReference type="GO" id="GO:0003700">
    <property type="term" value="F:DNA-binding transcription factor activity"/>
    <property type="evidence" value="ECO:0007669"/>
    <property type="project" value="InterPro"/>
</dbReference>
<dbReference type="CDD" id="cd00090">
    <property type="entry name" value="HTH_ARSR"/>
    <property type="match status" value="1"/>
</dbReference>
<dbReference type="SUPFAM" id="SSF46785">
    <property type="entry name" value="Winged helix' DNA-binding domain"/>
    <property type="match status" value="1"/>
</dbReference>
<comment type="caution">
    <text evidence="6">The sequence shown here is derived from an EMBL/GenBank/DDBJ whole genome shotgun (WGS) entry which is preliminary data.</text>
</comment>
<dbReference type="RefSeq" id="WP_189535967.1">
    <property type="nucleotide sequence ID" value="NZ_BMSV01000008.1"/>
</dbReference>
<dbReference type="AlphaFoldDB" id="A0A918B254"/>
<accession>A0A918B254</accession>
<dbReference type="EMBL" id="BMSV01000008">
    <property type="protein sequence ID" value="GGQ17945.1"/>
    <property type="molecule type" value="Genomic_DNA"/>
</dbReference>
<dbReference type="Proteomes" id="UP000654123">
    <property type="component" value="Unassembled WGS sequence"/>
</dbReference>
<name>A0A918B254_9ACTN</name>
<dbReference type="Gene3D" id="1.10.10.10">
    <property type="entry name" value="Winged helix-like DNA-binding domain superfamily/Winged helix DNA-binding domain"/>
    <property type="match status" value="1"/>
</dbReference>
<dbReference type="GO" id="GO:0003677">
    <property type="term" value="F:DNA binding"/>
    <property type="evidence" value="ECO:0007669"/>
    <property type="project" value="UniProtKB-KW"/>
</dbReference>
<proteinExistence type="predicted"/>
<feature type="region of interest" description="Disordered" evidence="4">
    <location>
        <begin position="305"/>
        <end position="331"/>
    </location>
</feature>
<dbReference type="InterPro" id="IPR036388">
    <property type="entry name" value="WH-like_DNA-bd_sf"/>
</dbReference>